<dbReference type="SUPFAM" id="SSF47240">
    <property type="entry name" value="Ferritin-like"/>
    <property type="match status" value="1"/>
</dbReference>
<dbReference type="PANTHER" id="PTHR42782:SF4">
    <property type="entry name" value="DUF455 DOMAIN-CONTAINING PROTEIN"/>
    <property type="match status" value="1"/>
</dbReference>
<dbReference type="PANTHER" id="PTHR42782">
    <property type="entry name" value="SI:CH73-314G15.3"/>
    <property type="match status" value="1"/>
</dbReference>
<sequence length="375" mass="42090">MNLKLAIVVNGQLMMHYDRDQRLPGVQRRMLDEMDTKLDQGISLAGVMVEDPDPMMRAQFVANTLVNALFDENDQKAAAMCSWLATRIPELQVVQAIDNENESKVELVFNQSVHERALAALMCARPVEKCRLTAALYDEWLGGKLGLGGGEVASVPVPGRPEQPELVAPRQLKQRKLTTPEGLAALVHAIAHIEFNAINLALDAVYRFRHLPEAFYADWLRVAAEEAQHFQLLTGRLAKAGFAYGDFPAHNGLWEMALRTDHDLLERMALVPRVYEARGLDVTPGMMQRLTAAGDDETVGILEIILREEIGHVRIGNRWYHWACERAGLEPMATFRDLLKRSMPQGLLTQFNYPARIEAGFTEEELRSLEASLDL</sequence>
<dbReference type="InterPro" id="IPR007402">
    <property type="entry name" value="DUF455"/>
</dbReference>
<proteinExistence type="predicted"/>
<evidence type="ECO:0000313" key="1">
    <source>
        <dbReference type="EMBL" id="CAD7236011.1"/>
    </source>
</evidence>
<dbReference type="EMBL" id="OB676065">
    <property type="protein sequence ID" value="CAD7236011.1"/>
    <property type="molecule type" value="Genomic_DNA"/>
</dbReference>
<protein>
    <submittedName>
        <fullName evidence="1">Uncharacterized protein</fullName>
    </submittedName>
</protein>
<name>A0A7R8WQ37_9CRUS</name>
<dbReference type="OrthoDB" id="426882at2759"/>
<reference evidence="1" key="1">
    <citation type="submission" date="2020-11" db="EMBL/GenBank/DDBJ databases">
        <authorList>
            <person name="Tran Van P."/>
        </authorList>
    </citation>
    <scope>NUCLEOTIDE SEQUENCE</scope>
</reference>
<dbReference type="InterPro" id="IPR009078">
    <property type="entry name" value="Ferritin-like_SF"/>
</dbReference>
<organism evidence="1">
    <name type="scientific">Cyprideis torosa</name>
    <dbReference type="NCBI Taxonomy" id="163714"/>
    <lineage>
        <taxon>Eukaryota</taxon>
        <taxon>Metazoa</taxon>
        <taxon>Ecdysozoa</taxon>
        <taxon>Arthropoda</taxon>
        <taxon>Crustacea</taxon>
        <taxon>Oligostraca</taxon>
        <taxon>Ostracoda</taxon>
        <taxon>Podocopa</taxon>
        <taxon>Podocopida</taxon>
        <taxon>Cytherocopina</taxon>
        <taxon>Cytheroidea</taxon>
        <taxon>Cytherideidae</taxon>
        <taxon>Cyprideis</taxon>
    </lineage>
</organism>
<dbReference type="CDD" id="cd00657">
    <property type="entry name" value="Ferritin_like"/>
    <property type="match status" value="1"/>
</dbReference>
<dbReference type="Pfam" id="PF04305">
    <property type="entry name" value="DUF455"/>
    <property type="match status" value="1"/>
</dbReference>
<dbReference type="AlphaFoldDB" id="A0A7R8WQ37"/>
<accession>A0A7R8WQ37</accession>
<gene>
    <name evidence="1" type="ORF">CTOB1V02_LOCUS13826</name>
</gene>